<dbReference type="RefSeq" id="WP_377977281.1">
    <property type="nucleotide sequence ID" value="NZ_JBBKYA010000006.1"/>
</dbReference>
<dbReference type="EMBL" id="JBBKYA010000006">
    <property type="protein sequence ID" value="MFD3276840.1"/>
    <property type="molecule type" value="Genomic_DNA"/>
</dbReference>
<dbReference type="PROSITE" id="PS51257">
    <property type="entry name" value="PROKAR_LIPOPROTEIN"/>
    <property type="match status" value="1"/>
</dbReference>
<feature type="signal peptide" evidence="1">
    <location>
        <begin position="1"/>
        <end position="18"/>
    </location>
</feature>
<evidence type="ECO:0000313" key="2">
    <source>
        <dbReference type="EMBL" id="MFD3276840.1"/>
    </source>
</evidence>
<evidence type="ECO:0008006" key="4">
    <source>
        <dbReference type="Google" id="ProtNLM"/>
    </source>
</evidence>
<reference evidence="2 3" key="1">
    <citation type="submission" date="2024-03" db="EMBL/GenBank/DDBJ databases">
        <title>Aquirufa genome sequencing.</title>
        <authorList>
            <person name="Pitt A."/>
            <person name="Hahn M.W."/>
        </authorList>
    </citation>
    <scope>NUCLEOTIDE SEQUENCE [LARGE SCALE GENOMIC DNA]</scope>
    <source>
        <strain evidence="2 3">PLAD-142S6K</strain>
    </source>
</reference>
<dbReference type="Proteomes" id="UP001598114">
    <property type="component" value="Unassembled WGS sequence"/>
</dbReference>
<proteinExistence type="predicted"/>
<organism evidence="2 3">
    <name type="scientific">Aquirufa echingensis</name>
    <dbReference type="NCBI Taxonomy" id="3096516"/>
    <lineage>
        <taxon>Bacteria</taxon>
        <taxon>Pseudomonadati</taxon>
        <taxon>Bacteroidota</taxon>
        <taxon>Cytophagia</taxon>
        <taxon>Cytophagales</taxon>
        <taxon>Flectobacillaceae</taxon>
        <taxon>Aquirufa</taxon>
    </lineage>
</organism>
<protein>
    <recommendedName>
        <fullName evidence="4">Nuclear transport factor 2 family protein</fullName>
    </recommendedName>
</protein>
<evidence type="ECO:0000313" key="3">
    <source>
        <dbReference type="Proteomes" id="UP001598114"/>
    </source>
</evidence>
<evidence type="ECO:0000256" key="1">
    <source>
        <dbReference type="SAM" id="SignalP"/>
    </source>
</evidence>
<feature type="chain" id="PRO_5045969679" description="Nuclear transport factor 2 family protein" evidence="1">
    <location>
        <begin position="19"/>
        <end position="180"/>
    </location>
</feature>
<accession>A0ABW6D0X0</accession>
<sequence>MKKLMMMVVVAAALFACGQQKTEAVKTDAAETDSLGGTMTTLDEKTKSIHAQIKAYQTKDSTFKGDELAENIQVYYPSDTTADLVGKKAYLADFFSNQNLWENSNFGSLRVTTLTLNNGEVWTNIWAIFTAKGKYSGKDILIPVHEAILWVNDKEAKEIHFYDTKLIMDELAAKAAAEKK</sequence>
<keyword evidence="1" id="KW-0732">Signal</keyword>
<comment type="caution">
    <text evidence="2">The sequence shown here is derived from an EMBL/GenBank/DDBJ whole genome shotgun (WGS) entry which is preliminary data.</text>
</comment>
<dbReference type="InterPro" id="IPR032710">
    <property type="entry name" value="NTF2-like_dom_sf"/>
</dbReference>
<keyword evidence="3" id="KW-1185">Reference proteome</keyword>
<gene>
    <name evidence="2" type="ORF">SKC38_11430</name>
</gene>
<name>A0ABW6D0X0_9BACT</name>
<dbReference type="SUPFAM" id="SSF54427">
    <property type="entry name" value="NTF2-like"/>
    <property type="match status" value="1"/>
</dbReference>